<protein>
    <submittedName>
        <fullName evidence="7">TlpA family protein disulfide reductase</fullName>
    </submittedName>
</protein>
<dbReference type="OrthoDB" id="9796554at2"/>
<dbReference type="InterPro" id="IPR050553">
    <property type="entry name" value="Thioredoxin_ResA/DsbE_sf"/>
</dbReference>
<reference evidence="7 8" key="1">
    <citation type="submission" date="2018-10" db="EMBL/GenBank/DDBJ databases">
        <title>Kocuria tytouropygialis sp. nov., isolated from the uropygial gland of an American barn owl (Tyto furcata).</title>
        <authorList>
            <person name="Braun M.S."/>
            <person name="Wang E."/>
            <person name="Zimmermann S."/>
            <person name="Wagner H."/>
            <person name="Wink M."/>
        </authorList>
    </citation>
    <scope>NUCLEOTIDE SEQUENCE [LARGE SCALE GENOMIC DNA]</scope>
    <source>
        <strain evidence="7 8">442</strain>
    </source>
</reference>
<dbReference type="Pfam" id="PF08534">
    <property type="entry name" value="Redoxin"/>
    <property type="match status" value="1"/>
</dbReference>
<dbReference type="GO" id="GO:0030313">
    <property type="term" value="C:cell envelope"/>
    <property type="evidence" value="ECO:0007669"/>
    <property type="project" value="UniProtKB-SubCell"/>
</dbReference>
<dbReference type="AlphaFoldDB" id="A0A495ABX6"/>
<evidence type="ECO:0000313" key="7">
    <source>
        <dbReference type="EMBL" id="RKQ37034.1"/>
    </source>
</evidence>
<dbReference type="PROSITE" id="PS51352">
    <property type="entry name" value="THIOREDOXIN_2"/>
    <property type="match status" value="1"/>
</dbReference>
<dbReference type="SUPFAM" id="SSF52833">
    <property type="entry name" value="Thioredoxin-like"/>
    <property type="match status" value="1"/>
</dbReference>
<comment type="subcellular location">
    <subcellularLocation>
        <location evidence="1">Cell envelope</location>
    </subcellularLocation>
</comment>
<evidence type="ECO:0000256" key="4">
    <source>
        <dbReference type="ARBA" id="ARBA00023157"/>
    </source>
</evidence>
<name>A0A495ABX6_9MICC</name>
<dbReference type="Proteomes" id="UP000249516">
    <property type="component" value="Unassembled WGS sequence"/>
</dbReference>
<dbReference type="PANTHER" id="PTHR42852">
    <property type="entry name" value="THIOL:DISULFIDE INTERCHANGE PROTEIN DSBE"/>
    <property type="match status" value="1"/>
</dbReference>
<keyword evidence="5" id="KW-0676">Redox-active center</keyword>
<dbReference type="Gene3D" id="3.40.30.10">
    <property type="entry name" value="Glutaredoxin"/>
    <property type="match status" value="1"/>
</dbReference>
<organism evidence="7 8">
    <name type="scientific">Kocuria tytonis</name>
    <dbReference type="NCBI Taxonomy" id="2054280"/>
    <lineage>
        <taxon>Bacteria</taxon>
        <taxon>Bacillati</taxon>
        <taxon>Actinomycetota</taxon>
        <taxon>Actinomycetes</taxon>
        <taxon>Micrococcales</taxon>
        <taxon>Micrococcaceae</taxon>
        <taxon>Kocuria</taxon>
    </lineage>
</organism>
<evidence type="ECO:0000256" key="5">
    <source>
        <dbReference type="ARBA" id="ARBA00023284"/>
    </source>
</evidence>
<dbReference type="InterPro" id="IPR013766">
    <property type="entry name" value="Thioredoxin_domain"/>
</dbReference>
<evidence type="ECO:0000259" key="6">
    <source>
        <dbReference type="PROSITE" id="PS51352"/>
    </source>
</evidence>
<dbReference type="GO" id="GO:0016491">
    <property type="term" value="F:oxidoreductase activity"/>
    <property type="evidence" value="ECO:0007669"/>
    <property type="project" value="InterPro"/>
</dbReference>
<evidence type="ECO:0000256" key="1">
    <source>
        <dbReference type="ARBA" id="ARBA00004196"/>
    </source>
</evidence>
<dbReference type="PANTHER" id="PTHR42852:SF6">
    <property type="entry name" value="THIOL:DISULFIDE INTERCHANGE PROTEIN DSBE"/>
    <property type="match status" value="1"/>
</dbReference>
<dbReference type="EMBL" id="PNJG02000001">
    <property type="protein sequence ID" value="RKQ37034.1"/>
    <property type="molecule type" value="Genomic_DNA"/>
</dbReference>
<sequence>MSHPTDLFPGVALVNPQHSSSARPAARTRVRTGLVAVVAAVGLALTGCSSSNDNLAQQANAGGDKGYVAGDGSVSEYAPDQRKDPVQFDAAMYDGSTVTAESMRGKPVVLNFWYAGCAPCRAEAPDLVALHEEYGDRARFMGVNLRDQKATAEAFERNFHVDYSSASDLNGSVLLALSDYVPPQAVPTTLVLDSRGRVAARVLGKADKSTLDALIKDTVAESA</sequence>
<dbReference type="InterPro" id="IPR036249">
    <property type="entry name" value="Thioredoxin-like_sf"/>
</dbReference>
<proteinExistence type="predicted"/>
<evidence type="ECO:0000313" key="8">
    <source>
        <dbReference type="Proteomes" id="UP000249516"/>
    </source>
</evidence>
<feature type="domain" description="Thioredoxin" evidence="6">
    <location>
        <begin position="72"/>
        <end position="220"/>
    </location>
</feature>
<dbReference type="InterPro" id="IPR017937">
    <property type="entry name" value="Thioredoxin_CS"/>
</dbReference>
<gene>
    <name evidence="7" type="ORF">C1C97_005455</name>
</gene>
<accession>A0A495ABX6</accession>
<keyword evidence="2" id="KW-0201">Cytochrome c-type biogenesis</keyword>
<keyword evidence="3" id="KW-0735">Signal-anchor</keyword>
<keyword evidence="8" id="KW-1185">Reference proteome</keyword>
<dbReference type="PROSITE" id="PS00194">
    <property type="entry name" value="THIOREDOXIN_1"/>
    <property type="match status" value="1"/>
</dbReference>
<keyword evidence="4" id="KW-1015">Disulfide bond</keyword>
<comment type="caution">
    <text evidence="7">The sequence shown here is derived from an EMBL/GenBank/DDBJ whole genome shotgun (WGS) entry which is preliminary data.</text>
</comment>
<keyword evidence="3" id="KW-0812">Transmembrane</keyword>
<dbReference type="CDD" id="cd02966">
    <property type="entry name" value="TlpA_like_family"/>
    <property type="match status" value="1"/>
</dbReference>
<dbReference type="InterPro" id="IPR013740">
    <property type="entry name" value="Redoxin"/>
</dbReference>
<evidence type="ECO:0000256" key="3">
    <source>
        <dbReference type="ARBA" id="ARBA00022968"/>
    </source>
</evidence>
<evidence type="ECO:0000256" key="2">
    <source>
        <dbReference type="ARBA" id="ARBA00022748"/>
    </source>
</evidence>
<dbReference type="GO" id="GO:0017004">
    <property type="term" value="P:cytochrome complex assembly"/>
    <property type="evidence" value="ECO:0007669"/>
    <property type="project" value="UniProtKB-KW"/>
</dbReference>